<dbReference type="SUPFAM" id="SSF49401">
    <property type="entry name" value="Bacterial adhesins"/>
    <property type="match status" value="1"/>
</dbReference>
<proteinExistence type="predicted"/>
<feature type="chain" id="PRO_5043526102" evidence="1">
    <location>
        <begin position="27"/>
        <end position="177"/>
    </location>
</feature>
<evidence type="ECO:0000256" key="1">
    <source>
        <dbReference type="SAM" id="SignalP"/>
    </source>
</evidence>
<dbReference type="PANTHER" id="PTHR33420:SF26">
    <property type="entry name" value="FIMBRIAL SUBUNIT"/>
    <property type="match status" value="1"/>
</dbReference>
<reference evidence="3" key="1">
    <citation type="submission" date="2022-03" db="EMBL/GenBank/DDBJ databases">
        <title>Sea Food Isolates.</title>
        <authorList>
            <person name="Li c."/>
        </authorList>
    </citation>
    <scope>NUCLEOTIDE SEQUENCE</scope>
    <source>
        <strain evidence="3">19CA06SA08-2</strain>
    </source>
</reference>
<feature type="domain" description="Fimbrial-type adhesion" evidence="2">
    <location>
        <begin position="40"/>
        <end position="177"/>
    </location>
</feature>
<dbReference type="GO" id="GO:0009289">
    <property type="term" value="C:pilus"/>
    <property type="evidence" value="ECO:0007669"/>
    <property type="project" value="InterPro"/>
</dbReference>
<feature type="signal peptide" evidence="1">
    <location>
        <begin position="1"/>
        <end position="26"/>
    </location>
</feature>
<dbReference type="PANTHER" id="PTHR33420">
    <property type="entry name" value="FIMBRIAL SUBUNIT ELFA-RELATED"/>
    <property type="match status" value="1"/>
</dbReference>
<dbReference type="Pfam" id="PF00419">
    <property type="entry name" value="Fimbrial"/>
    <property type="match status" value="1"/>
</dbReference>
<dbReference type="Gene3D" id="2.60.40.1090">
    <property type="entry name" value="Fimbrial-type adhesion domain"/>
    <property type="match status" value="1"/>
</dbReference>
<keyword evidence="1" id="KW-0732">Signal</keyword>
<sequence length="177" mass="18423">MRGSVRSRRGALLAAYWVCLPALALAADNPASATLTVAATVGQSACNLQPGDEAITLQMEASLQTLRTQGQMPAVPFDLHLEGCSDVASRVHLRFSGQGVAGQPALLALDPTSEASGVAIALSLAGEPIALNEVAPPQRLYGAENILHCAARLTRLTDAELQAGAFSATTTFELHYD</sequence>
<dbReference type="InterPro" id="IPR050263">
    <property type="entry name" value="Bact_Fimbrial_Adh_Pro"/>
</dbReference>
<protein>
    <submittedName>
        <fullName evidence="3">Type 1 fimbrial protein</fullName>
    </submittedName>
</protein>
<dbReference type="EMBL" id="CP095353">
    <property type="protein sequence ID" value="XAG70586.1"/>
    <property type="molecule type" value="Genomic_DNA"/>
</dbReference>
<evidence type="ECO:0000313" key="3">
    <source>
        <dbReference type="EMBL" id="XAG70586.1"/>
    </source>
</evidence>
<dbReference type="InterPro" id="IPR036937">
    <property type="entry name" value="Adhesion_dom_fimbrial_sf"/>
</dbReference>
<dbReference type="AlphaFoldDB" id="A0AAU6UBB2"/>
<dbReference type="InterPro" id="IPR000259">
    <property type="entry name" value="Adhesion_dom_fimbrial"/>
</dbReference>
<accession>A0AAU6UBB2</accession>
<gene>
    <name evidence="3" type="ORF">MRM75_06330</name>
</gene>
<dbReference type="InterPro" id="IPR008966">
    <property type="entry name" value="Adhesion_dom_sf"/>
</dbReference>
<dbReference type="GO" id="GO:0043709">
    <property type="term" value="P:cell adhesion involved in single-species biofilm formation"/>
    <property type="evidence" value="ECO:0007669"/>
    <property type="project" value="TreeGrafter"/>
</dbReference>
<evidence type="ECO:0000259" key="2">
    <source>
        <dbReference type="Pfam" id="PF00419"/>
    </source>
</evidence>
<organism evidence="3">
    <name type="scientific">bacterium 19CA06SA08-2</name>
    <dbReference type="NCBI Taxonomy" id="2920658"/>
    <lineage>
        <taxon>Bacteria</taxon>
    </lineage>
</organism>
<name>A0AAU6UBB2_UNCXX</name>